<keyword evidence="5 10" id="KW-0812">Transmembrane</keyword>
<dbReference type="PROSITE" id="PS01327">
    <property type="entry name" value="MSCL"/>
    <property type="match status" value="1"/>
</dbReference>
<dbReference type="PANTHER" id="PTHR30266:SF2">
    <property type="entry name" value="LARGE-CONDUCTANCE MECHANOSENSITIVE CHANNEL"/>
    <property type="match status" value="1"/>
</dbReference>
<comment type="similarity">
    <text evidence="2 10">Belongs to the MscL family.</text>
</comment>
<evidence type="ECO:0000256" key="2">
    <source>
        <dbReference type="ARBA" id="ARBA00007254"/>
    </source>
</evidence>
<comment type="subunit">
    <text evidence="10">Homopentamer.</text>
</comment>
<dbReference type="NCBIfam" id="NF001843">
    <property type="entry name" value="PRK00567.1-4"/>
    <property type="match status" value="1"/>
</dbReference>
<sequence>MSGKGFIQEFKEFAMRGNVIDLAVGVIIGAAFNKIVTSVVNDIVMPPVGKLFGDADFSDLYFSLDPDKTTGAAGNQLPLAQAQEAGAVVIAYGQFINVVLDFLIVAFCVFLLVKGINMLRRKQEKAEKAEEERTTKECPFCLSEVPIKAVRCSHCTSMLEEAGQKA</sequence>
<dbReference type="InterPro" id="IPR036019">
    <property type="entry name" value="MscL_channel"/>
</dbReference>
<keyword evidence="4 10" id="KW-1003">Cell membrane</keyword>
<keyword evidence="7 10" id="KW-0406">Ion transport</keyword>
<feature type="transmembrane region" description="Helical" evidence="10">
    <location>
        <begin position="20"/>
        <end position="40"/>
    </location>
</feature>
<dbReference type="PRINTS" id="PR01264">
    <property type="entry name" value="MECHCHANNEL"/>
</dbReference>
<comment type="caution">
    <text evidence="11">The sequence shown here is derived from an EMBL/GenBank/DDBJ whole genome shotgun (WGS) entry which is preliminary data.</text>
</comment>
<evidence type="ECO:0000256" key="5">
    <source>
        <dbReference type="ARBA" id="ARBA00022692"/>
    </source>
</evidence>
<evidence type="ECO:0000313" key="11">
    <source>
        <dbReference type="EMBL" id="MFB5268811.1"/>
    </source>
</evidence>
<gene>
    <name evidence="10 11" type="primary">mscL</name>
    <name evidence="11" type="ORF">ACE41H_18770</name>
</gene>
<reference evidence="11 12" key="1">
    <citation type="submission" date="2024-09" db="EMBL/GenBank/DDBJ databases">
        <title>Paenibacillus zeirhizospherea sp. nov., isolated from surface of the maize (Zea mays) roots in a horticulture field, Hungary.</title>
        <authorList>
            <person name="Marton D."/>
            <person name="Farkas M."/>
            <person name="Bedics A."/>
            <person name="Toth E."/>
            <person name="Tancsics A."/>
            <person name="Boka K."/>
            <person name="Maroti G."/>
            <person name="Kriszt B."/>
            <person name="Cserhati M."/>
        </authorList>
    </citation>
    <scope>NUCLEOTIDE SEQUENCE [LARGE SCALE GENOMIC DNA]</scope>
    <source>
        <strain evidence="11 12">KCTC 33519</strain>
    </source>
</reference>
<evidence type="ECO:0000256" key="1">
    <source>
        <dbReference type="ARBA" id="ARBA00004651"/>
    </source>
</evidence>
<evidence type="ECO:0000256" key="8">
    <source>
        <dbReference type="ARBA" id="ARBA00023136"/>
    </source>
</evidence>
<evidence type="ECO:0000256" key="3">
    <source>
        <dbReference type="ARBA" id="ARBA00022448"/>
    </source>
</evidence>
<dbReference type="InterPro" id="IPR019823">
    <property type="entry name" value="Mechanosensitive_channel_CS"/>
</dbReference>
<dbReference type="SUPFAM" id="SSF81330">
    <property type="entry name" value="Gated mechanosensitive channel"/>
    <property type="match status" value="1"/>
</dbReference>
<protein>
    <recommendedName>
        <fullName evidence="10">Large-conductance mechanosensitive channel</fullName>
    </recommendedName>
</protein>
<evidence type="ECO:0000256" key="7">
    <source>
        <dbReference type="ARBA" id="ARBA00023065"/>
    </source>
</evidence>
<proteinExistence type="inferred from homology"/>
<dbReference type="InterPro" id="IPR037673">
    <property type="entry name" value="MSC/AndL"/>
</dbReference>
<dbReference type="Proteomes" id="UP001580346">
    <property type="component" value="Unassembled WGS sequence"/>
</dbReference>
<dbReference type="PANTHER" id="PTHR30266">
    <property type="entry name" value="MECHANOSENSITIVE CHANNEL MSCL"/>
    <property type="match status" value="1"/>
</dbReference>
<evidence type="ECO:0000256" key="4">
    <source>
        <dbReference type="ARBA" id="ARBA00022475"/>
    </source>
</evidence>
<dbReference type="NCBIfam" id="TIGR00220">
    <property type="entry name" value="mscL"/>
    <property type="match status" value="1"/>
</dbReference>
<dbReference type="Pfam" id="PF01741">
    <property type="entry name" value="MscL"/>
    <property type="match status" value="1"/>
</dbReference>
<dbReference type="InterPro" id="IPR001185">
    <property type="entry name" value="MS_channel"/>
</dbReference>
<evidence type="ECO:0000256" key="9">
    <source>
        <dbReference type="ARBA" id="ARBA00023303"/>
    </source>
</evidence>
<dbReference type="RefSeq" id="WP_375357095.1">
    <property type="nucleotide sequence ID" value="NZ_JBHHMI010000020.1"/>
</dbReference>
<keyword evidence="8 10" id="KW-0472">Membrane</keyword>
<name>A0ABV5B0C8_9BACL</name>
<evidence type="ECO:0000256" key="6">
    <source>
        <dbReference type="ARBA" id="ARBA00022989"/>
    </source>
</evidence>
<keyword evidence="9 10" id="KW-0407">Ion channel</keyword>
<feature type="transmembrane region" description="Helical" evidence="10">
    <location>
        <begin position="89"/>
        <end position="113"/>
    </location>
</feature>
<comment type="subcellular location">
    <subcellularLocation>
        <location evidence="1 10">Cell membrane</location>
        <topology evidence="1 10">Multi-pass membrane protein</topology>
    </subcellularLocation>
</comment>
<dbReference type="HAMAP" id="MF_00115">
    <property type="entry name" value="MscL"/>
    <property type="match status" value="1"/>
</dbReference>
<accession>A0ABV5B0C8</accession>
<keyword evidence="6 10" id="KW-1133">Transmembrane helix</keyword>
<evidence type="ECO:0000313" key="12">
    <source>
        <dbReference type="Proteomes" id="UP001580346"/>
    </source>
</evidence>
<organism evidence="11 12">
    <name type="scientific">Paenibacillus enshidis</name>
    <dbReference type="NCBI Taxonomy" id="1458439"/>
    <lineage>
        <taxon>Bacteria</taxon>
        <taxon>Bacillati</taxon>
        <taxon>Bacillota</taxon>
        <taxon>Bacilli</taxon>
        <taxon>Bacillales</taxon>
        <taxon>Paenibacillaceae</taxon>
        <taxon>Paenibacillus</taxon>
    </lineage>
</organism>
<keyword evidence="3 10" id="KW-0813">Transport</keyword>
<dbReference type="EMBL" id="JBHHMI010000020">
    <property type="protein sequence ID" value="MFB5268811.1"/>
    <property type="molecule type" value="Genomic_DNA"/>
</dbReference>
<comment type="function">
    <text evidence="10">Channel that opens in response to stretch forces in the membrane lipid bilayer. May participate in the regulation of osmotic pressure changes within the cell.</text>
</comment>
<evidence type="ECO:0000256" key="10">
    <source>
        <dbReference type="HAMAP-Rule" id="MF_00115"/>
    </source>
</evidence>
<keyword evidence="12" id="KW-1185">Reference proteome</keyword>
<dbReference type="Gene3D" id="1.10.1200.120">
    <property type="entry name" value="Large-conductance mechanosensitive channel, MscL, domain 1"/>
    <property type="match status" value="1"/>
</dbReference>
<dbReference type="NCBIfam" id="NF010557">
    <property type="entry name" value="PRK13952.1"/>
    <property type="match status" value="1"/>
</dbReference>